<evidence type="ECO:0000313" key="6">
    <source>
        <dbReference type="Proteomes" id="UP000192468"/>
    </source>
</evidence>
<comment type="cofactor">
    <cofactor evidence="3">
        <name>Mn(2+)</name>
        <dbReference type="ChEBI" id="CHEBI:29035"/>
    </cofactor>
    <text evidence="3">The Mn(2+) ion enhances activity.</text>
</comment>
<feature type="binding site" evidence="3">
    <location>
        <position position="181"/>
    </location>
    <ligand>
        <name>Mn(2+)</name>
        <dbReference type="ChEBI" id="CHEBI:29035"/>
        <label>2</label>
    </ligand>
</feature>
<dbReference type="PIRSF" id="PIRSF005962">
    <property type="entry name" value="Pept_M20D_amidohydro"/>
    <property type="match status" value="1"/>
</dbReference>
<keyword evidence="3" id="KW-0479">Metal-binding</keyword>
<reference evidence="5 6" key="1">
    <citation type="submission" date="2017-04" db="EMBL/GenBank/DDBJ databases">
        <authorList>
            <person name="Afonso C.L."/>
            <person name="Miller P.J."/>
            <person name="Scott M.A."/>
            <person name="Spackman E."/>
            <person name="Goraichik I."/>
            <person name="Dimitrov K.M."/>
            <person name="Suarez D.L."/>
            <person name="Swayne D.E."/>
        </authorList>
    </citation>
    <scope>NUCLEOTIDE SEQUENCE [LARGE SCALE GENOMIC DNA]</scope>
    <source>
        <strain evidence="5 6">DSM 12555</strain>
    </source>
</reference>
<dbReference type="CDD" id="cd08019">
    <property type="entry name" value="M20_Acy1-like"/>
    <property type="match status" value="1"/>
</dbReference>
<dbReference type="Gene3D" id="3.40.630.10">
    <property type="entry name" value="Zn peptidases"/>
    <property type="match status" value="1"/>
</dbReference>
<dbReference type="EMBL" id="FWXH01000004">
    <property type="protein sequence ID" value="SMC22733.1"/>
    <property type="molecule type" value="Genomic_DNA"/>
</dbReference>
<feature type="domain" description="Peptidase M20 dimerisation" evidence="4">
    <location>
        <begin position="204"/>
        <end position="302"/>
    </location>
</feature>
<name>A0A1W1XFI6_9CLOT</name>
<dbReference type="Pfam" id="PF01546">
    <property type="entry name" value="Peptidase_M20"/>
    <property type="match status" value="1"/>
</dbReference>
<dbReference type="PANTHER" id="PTHR11014">
    <property type="entry name" value="PEPTIDASE M20 FAMILY MEMBER"/>
    <property type="match status" value="1"/>
</dbReference>
<dbReference type="FunFam" id="3.30.70.360:FF:000014">
    <property type="entry name" value="N-acyl-L-amino acid amidohydrolase"/>
    <property type="match status" value="1"/>
</dbReference>
<dbReference type="Gene3D" id="3.30.70.360">
    <property type="match status" value="1"/>
</dbReference>
<dbReference type="InterPro" id="IPR002933">
    <property type="entry name" value="Peptidase_M20"/>
</dbReference>
<dbReference type="InterPro" id="IPR036264">
    <property type="entry name" value="Bact_exopeptidase_dim_dom"/>
</dbReference>
<evidence type="ECO:0000256" key="2">
    <source>
        <dbReference type="ARBA" id="ARBA00022801"/>
    </source>
</evidence>
<dbReference type="AlphaFoldDB" id="A0A1W1XFI6"/>
<dbReference type="Proteomes" id="UP000192468">
    <property type="component" value="Unassembled WGS sequence"/>
</dbReference>
<gene>
    <name evidence="5" type="ORF">SAMN02745134_01707</name>
</gene>
<feature type="binding site" evidence="3">
    <location>
        <position position="380"/>
    </location>
    <ligand>
        <name>Mn(2+)</name>
        <dbReference type="ChEBI" id="CHEBI:29035"/>
        <label>2</label>
    </ligand>
</feature>
<feature type="binding site" evidence="3">
    <location>
        <position position="157"/>
    </location>
    <ligand>
        <name>Mn(2+)</name>
        <dbReference type="ChEBI" id="CHEBI:29035"/>
        <label>2</label>
    </ligand>
</feature>
<evidence type="ECO:0000256" key="3">
    <source>
        <dbReference type="PIRSR" id="PIRSR005962-1"/>
    </source>
</evidence>
<dbReference type="PANTHER" id="PTHR11014:SF63">
    <property type="entry name" value="METALLOPEPTIDASE, PUTATIVE (AFU_ORTHOLOGUE AFUA_6G09600)-RELATED"/>
    <property type="match status" value="1"/>
</dbReference>
<accession>A0A1W1XFI6</accession>
<proteinExistence type="inferred from homology"/>
<dbReference type="InterPro" id="IPR017439">
    <property type="entry name" value="Amidohydrolase"/>
</dbReference>
<protein>
    <submittedName>
        <fullName evidence="5">Amidohydrolase</fullName>
    </submittedName>
</protein>
<feature type="binding site" evidence="3">
    <location>
        <position position="123"/>
    </location>
    <ligand>
        <name>Mn(2+)</name>
        <dbReference type="ChEBI" id="CHEBI:29035"/>
        <label>2</label>
    </ligand>
</feature>
<evidence type="ECO:0000259" key="4">
    <source>
        <dbReference type="Pfam" id="PF07687"/>
    </source>
</evidence>
<dbReference type="NCBIfam" id="TIGR01891">
    <property type="entry name" value="amidohydrolases"/>
    <property type="match status" value="1"/>
</dbReference>
<keyword evidence="3" id="KW-0464">Manganese</keyword>
<dbReference type="SUPFAM" id="SSF55031">
    <property type="entry name" value="Bacterial exopeptidase dimerisation domain"/>
    <property type="match status" value="1"/>
</dbReference>
<dbReference type="STRING" id="1121291.SAMN02745134_01707"/>
<organism evidence="5 6">
    <name type="scientific">Clostridium acidisoli DSM 12555</name>
    <dbReference type="NCBI Taxonomy" id="1121291"/>
    <lineage>
        <taxon>Bacteria</taxon>
        <taxon>Bacillati</taxon>
        <taxon>Bacillota</taxon>
        <taxon>Clostridia</taxon>
        <taxon>Eubacteriales</taxon>
        <taxon>Clostridiaceae</taxon>
        <taxon>Clostridium</taxon>
    </lineage>
</organism>
<feature type="binding site" evidence="3">
    <location>
        <position position="121"/>
    </location>
    <ligand>
        <name>Mn(2+)</name>
        <dbReference type="ChEBI" id="CHEBI:29035"/>
        <label>2</label>
    </ligand>
</feature>
<dbReference type="GO" id="GO:0016787">
    <property type="term" value="F:hydrolase activity"/>
    <property type="evidence" value="ECO:0007669"/>
    <property type="project" value="UniProtKB-KW"/>
</dbReference>
<dbReference type="InterPro" id="IPR011650">
    <property type="entry name" value="Peptidase_M20_dimer"/>
</dbReference>
<keyword evidence="2 5" id="KW-0378">Hydrolase</keyword>
<dbReference type="Pfam" id="PF07687">
    <property type="entry name" value="M20_dimer"/>
    <property type="match status" value="1"/>
</dbReference>
<sequence length="411" mass="45345">MNELNLLSIIKYREKWGIIYMNIKELSLKYKDYMIELRRYFHRHPELSFQEYATSKKIKEELDKMGIPYKSGDNNTAILATIEGFKKGKTIALRSDLDALKVTECTNLEYKSENIGSMHACGHDAHMASLLGAAKILKDIQNDIPGTVKLIFQPGEEMGKGAEKLIEQGFLDGIDSIFGIHVISDIKCGKISIDAGPRMASADNFKIKVIGKGCHGARPNQGTDALVTASSIVLNLQSLVSREIDPLEPVVVTIGTLISGTQYNIVADSAEMTGTARCFNNEVRKKIPEIMKRIIENTAKAYGAEAMLEYDFAVAPVINDSKLSVIGEAAAEKILSKDALLKNTKLLISEDFSSYLAKVPGIFALVGAGNEKKEAIYPHHNEKFTVDEDCLQISSALHAQYAYDYLNANDL</sequence>
<dbReference type="GO" id="GO:0046872">
    <property type="term" value="F:metal ion binding"/>
    <property type="evidence" value="ECO:0007669"/>
    <property type="project" value="UniProtKB-KW"/>
</dbReference>
<evidence type="ECO:0000256" key="1">
    <source>
        <dbReference type="ARBA" id="ARBA00006153"/>
    </source>
</evidence>
<comment type="similarity">
    <text evidence="1">Belongs to the peptidase M20 family.</text>
</comment>
<dbReference type="SUPFAM" id="SSF53187">
    <property type="entry name" value="Zn-dependent exopeptidases"/>
    <property type="match status" value="1"/>
</dbReference>
<keyword evidence="6" id="KW-1185">Reference proteome</keyword>
<evidence type="ECO:0000313" key="5">
    <source>
        <dbReference type="EMBL" id="SMC22733.1"/>
    </source>
</evidence>